<gene>
    <name evidence="1" type="ORF">MCHLO_03332</name>
</gene>
<accession>A0ABQ0L3M6</accession>
<dbReference type="EMBL" id="DF841701">
    <property type="protein sequence ID" value="GAT45770.1"/>
    <property type="molecule type" value="Genomic_DNA"/>
</dbReference>
<evidence type="ECO:0000313" key="1">
    <source>
        <dbReference type="EMBL" id="GAT45770.1"/>
    </source>
</evidence>
<protein>
    <submittedName>
        <fullName evidence="1">Uncharacterized protein</fullName>
    </submittedName>
</protein>
<organism evidence="1 2">
    <name type="scientific">Mycena chlorophos</name>
    <name type="common">Agaric fungus</name>
    <name type="synonym">Agaricus chlorophos</name>
    <dbReference type="NCBI Taxonomy" id="658473"/>
    <lineage>
        <taxon>Eukaryota</taxon>
        <taxon>Fungi</taxon>
        <taxon>Dikarya</taxon>
        <taxon>Basidiomycota</taxon>
        <taxon>Agaricomycotina</taxon>
        <taxon>Agaricomycetes</taxon>
        <taxon>Agaricomycetidae</taxon>
        <taxon>Agaricales</taxon>
        <taxon>Marasmiineae</taxon>
        <taxon>Mycenaceae</taxon>
        <taxon>Mycena</taxon>
    </lineage>
</organism>
<reference evidence="1" key="1">
    <citation type="submission" date="2014-09" db="EMBL/GenBank/DDBJ databases">
        <title>Genome sequence of the luminous mushroom Mycena chlorophos for searching fungal bioluminescence genes.</title>
        <authorList>
            <person name="Tanaka Y."/>
            <person name="Kasuga D."/>
            <person name="Oba Y."/>
            <person name="Hase S."/>
            <person name="Sato K."/>
            <person name="Oba Y."/>
            <person name="Sakakibara Y."/>
        </authorList>
    </citation>
    <scope>NUCLEOTIDE SEQUENCE</scope>
</reference>
<evidence type="ECO:0000313" key="2">
    <source>
        <dbReference type="Proteomes" id="UP000815677"/>
    </source>
</evidence>
<keyword evidence="2" id="KW-1185">Reference proteome</keyword>
<proteinExistence type="predicted"/>
<name>A0ABQ0L3M6_MYCCL</name>
<sequence>MLEHRQRVHRYPSGDIIPRQVCRIPVAFVPLPIPNQHEVALRLFSLFLNASIRSSASLFSSDGLSHALFCTGDKLEGAGYGRAREDARSRGRFSTYLEWICPSQPVLELRMSWAQPPRRLIRGRTLKVRRGFLAWSKRYLGLDAPRDP</sequence>
<dbReference type="Proteomes" id="UP000815677">
    <property type="component" value="Unassembled WGS sequence"/>
</dbReference>